<sequence length="68" mass="7781">MAAWAAAKNLPGKFTGSTGLNILSSEELQPHDPRFNAWVKKRSNFVLSFLHRKSFKRKVESPDFLYDV</sequence>
<evidence type="ECO:0000313" key="1">
    <source>
        <dbReference type="EMBL" id="KIH50391.1"/>
    </source>
</evidence>
<reference evidence="1 2" key="1">
    <citation type="submission" date="2013-12" db="EMBL/GenBank/DDBJ databases">
        <title>Draft genome of the parsitic nematode Ancylostoma duodenale.</title>
        <authorList>
            <person name="Mitreva M."/>
        </authorList>
    </citation>
    <scope>NUCLEOTIDE SEQUENCE [LARGE SCALE GENOMIC DNA]</scope>
    <source>
        <strain evidence="1 2">Zhejiang</strain>
    </source>
</reference>
<dbReference type="OrthoDB" id="786951at2759"/>
<proteinExistence type="predicted"/>
<gene>
    <name evidence="1" type="ORF">ANCDUO_19531</name>
</gene>
<evidence type="ECO:0000313" key="2">
    <source>
        <dbReference type="Proteomes" id="UP000054047"/>
    </source>
</evidence>
<keyword evidence="2" id="KW-1185">Reference proteome</keyword>
<accession>A0A0C2G007</accession>
<dbReference type="EMBL" id="KN749864">
    <property type="protein sequence ID" value="KIH50391.1"/>
    <property type="molecule type" value="Genomic_DNA"/>
</dbReference>
<name>A0A0C2G007_9BILA</name>
<protein>
    <submittedName>
        <fullName evidence="1">Uncharacterized protein</fullName>
    </submittedName>
</protein>
<dbReference type="Proteomes" id="UP000054047">
    <property type="component" value="Unassembled WGS sequence"/>
</dbReference>
<dbReference type="AlphaFoldDB" id="A0A0C2G007"/>
<organism evidence="1 2">
    <name type="scientific">Ancylostoma duodenale</name>
    <dbReference type="NCBI Taxonomy" id="51022"/>
    <lineage>
        <taxon>Eukaryota</taxon>
        <taxon>Metazoa</taxon>
        <taxon>Ecdysozoa</taxon>
        <taxon>Nematoda</taxon>
        <taxon>Chromadorea</taxon>
        <taxon>Rhabditida</taxon>
        <taxon>Rhabditina</taxon>
        <taxon>Rhabditomorpha</taxon>
        <taxon>Strongyloidea</taxon>
        <taxon>Ancylostomatidae</taxon>
        <taxon>Ancylostomatinae</taxon>
        <taxon>Ancylostoma</taxon>
    </lineage>
</organism>